<evidence type="ECO:0000256" key="1">
    <source>
        <dbReference type="SAM" id="MobiDB-lite"/>
    </source>
</evidence>
<evidence type="ECO:0000313" key="3">
    <source>
        <dbReference type="Proteomes" id="UP000324091"/>
    </source>
</evidence>
<gene>
    <name evidence="2" type="ORF">D4764_01G0019750</name>
</gene>
<proteinExistence type="predicted"/>
<sequence>MFYRPEKETEQLPWRRLPAEEAKLATTTVIFGIPNVLPGGVDVSRAGNNEYRESCCSPSCWHDSAEEPARMWHTRLQPIAYSARTNGPFLQLRLPQHRPRNAEMRGQTVPHSPRDEDAPESALWDAENMQRGQLEVSWSEQRVGKVT</sequence>
<name>A0A5C6PUC6_9TELE</name>
<evidence type="ECO:0000313" key="2">
    <source>
        <dbReference type="EMBL" id="TWW82160.1"/>
    </source>
</evidence>
<dbReference type="Proteomes" id="UP000324091">
    <property type="component" value="Chromosome 1"/>
</dbReference>
<organism evidence="2 3">
    <name type="scientific">Takifugu flavidus</name>
    <name type="common">sansaifugu</name>
    <dbReference type="NCBI Taxonomy" id="433684"/>
    <lineage>
        <taxon>Eukaryota</taxon>
        <taxon>Metazoa</taxon>
        <taxon>Chordata</taxon>
        <taxon>Craniata</taxon>
        <taxon>Vertebrata</taxon>
        <taxon>Euteleostomi</taxon>
        <taxon>Actinopterygii</taxon>
        <taxon>Neopterygii</taxon>
        <taxon>Teleostei</taxon>
        <taxon>Neoteleostei</taxon>
        <taxon>Acanthomorphata</taxon>
        <taxon>Eupercaria</taxon>
        <taxon>Tetraodontiformes</taxon>
        <taxon>Tetradontoidea</taxon>
        <taxon>Tetraodontidae</taxon>
        <taxon>Takifugu</taxon>
    </lineage>
</organism>
<dbReference type="EMBL" id="RHFK02000001">
    <property type="protein sequence ID" value="TWW82160.1"/>
    <property type="molecule type" value="Genomic_DNA"/>
</dbReference>
<accession>A0A5C6PUC6</accession>
<comment type="caution">
    <text evidence="2">The sequence shown here is derived from an EMBL/GenBank/DDBJ whole genome shotgun (WGS) entry which is preliminary data.</text>
</comment>
<protein>
    <submittedName>
        <fullName evidence="2">Uncharacterized protein</fullName>
    </submittedName>
</protein>
<keyword evidence="3" id="KW-1185">Reference proteome</keyword>
<reference evidence="2 3" key="1">
    <citation type="submission" date="2019-04" db="EMBL/GenBank/DDBJ databases">
        <title>Chromosome genome assembly for Takifugu flavidus.</title>
        <authorList>
            <person name="Xiao S."/>
        </authorList>
    </citation>
    <scope>NUCLEOTIDE SEQUENCE [LARGE SCALE GENOMIC DNA]</scope>
    <source>
        <strain evidence="2">HTHZ2018</strain>
        <tissue evidence="2">Muscle</tissue>
    </source>
</reference>
<feature type="region of interest" description="Disordered" evidence="1">
    <location>
        <begin position="92"/>
        <end position="147"/>
    </location>
</feature>
<dbReference type="AlphaFoldDB" id="A0A5C6PUC6"/>